<keyword evidence="2" id="KW-1185">Reference proteome</keyword>
<proteinExistence type="predicted"/>
<sequence>MTDGEPSSVDDVIDQIRAAHAPVCSLTIATDTEPGRLSTDASELADYYERETTVYDGERLDDRIDQFASLLIGF</sequence>
<evidence type="ECO:0000313" key="2">
    <source>
        <dbReference type="Proteomes" id="UP001596434"/>
    </source>
</evidence>
<dbReference type="Proteomes" id="UP001596434">
    <property type="component" value="Unassembled WGS sequence"/>
</dbReference>
<accession>A0ABD6A287</accession>
<dbReference type="RefSeq" id="WP_340696309.1">
    <property type="nucleotide sequence ID" value="NZ_JBHTAT010000004.1"/>
</dbReference>
<reference evidence="1 2" key="1">
    <citation type="journal article" date="2019" name="Int. J. Syst. Evol. Microbiol.">
        <title>The Global Catalogue of Microorganisms (GCM) 10K type strain sequencing project: providing services to taxonomists for standard genome sequencing and annotation.</title>
        <authorList>
            <consortium name="The Broad Institute Genomics Platform"/>
            <consortium name="The Broad Institute Genome Sequencing Center for Infectious Disease"/>
            <person name="Wu L."/>
            <person name="Ma J."/>
        </authorList>
    </citation>
    <scope>NUCLEOTIDE SEQUENCE [LARGE SCALE GENOMIC DNA]</scope>
    <source>
        <strain evidence="1 2">GX21</strain>
    </source>
</reference>
<dbReference type="AlphaFoldDB" id="A0ABD6A287"/>
<name>A0ABD6A287_9EURY</name>
<gene>
    <name evidence="1" type="ORF">ACFQKE_17535</name>
</gene>
<protein>
    <submittedName>
        <fullName evidence="1">Uncharacterized protein</fullName>
    </submittedName>
</protein>
<comment type="caution">
    <text evidence="1">The sequence shown here is derived from an EMBL/GenBank/DDBJ whole genome shotgun (WGS) entry which is preliminary data.</text>
</comment>
<dbReference type="GeneID" id="96955352"/>
<organism evidence="1 2">
    <name type="scientific">Haloplanus litoreus</name>
    <dbReference type="NCBI Taxonomy" id="767515"/>
    <lineage>
        <taxon>Archaea</taxon>
        <taxon>Methanobacteriati</taxon>
        <taxon>Methanobacteriota</taxon>
        <taxon>Stenosarchaea group</taxon>
        <taxon>Halobacteria</taxon>
        <taxon>Halobacteriales</taxon>
        <taxon>Haloferacaceae</taxon>
        <taxon>Haloplanus</taxon>
    </lineage>
</organism>
<dbReference type="EMBL" id="JBHTAT010000004">
    <property type="protein sequence ID" value="MFC7257063.1"/>
    <property type="molecule type" value="Genomic_DNA"/>
</dbReference>
<evidence type="ECO:0000313" key="1">
    <source>
        <dbReference type="EMBL" id="MFC7257063.1"/>
    </source>
</evidence>